<dbReference type="InterPro" id="IPR053907">
    <property type="entry name" value="DUF6935"/>
</dbReference>
<protein>
    <recommendedName>
        <fullName evidence="1">DUF6935 domain-containing protein</fullName>
    </recommendedName>
</protein>
<feature type="domain" description="DUF6935" evidence="1">
    <location>
        <begin position="14"/>
        <end position="164"/>
    </location>
</feature>
<keyword evidence="3" id="KW-1185">Reference proteome</keyword>
<dbReference type="AlphaFoldDB" id="A0AAE3VBX9"/>
<evidence type="ECO:0000259" key="1">
    <source>
        <dbReference type="Pfam" id="PF22043"/>
    </source>
</evidence>
<dbReference type="Proteomes" id="UP001241537">
    <property type="component" value="Unassembled WGS sequence"/>
</dbReference>
<name>A0AAE3VBX9_9FIRM</name>
<evidence type="ECO:0000313" key="3">
    <source>
        <dbReference type="Proteomes" id="UP001241537"/>
    </source>
</evidence>
<dbReference type="Pfam" id="PF22043">
    <property type="entry name" value="DUF6935"/>
    <property type="match status" value="1"/>
</dbReference>
<reference evidence="2" key="1">
    <citation type="submission" date="2023-07" db="EMBL/GenBank/DDBJ databases">
        <title>Genomic Encyclopedia of Type Strains, Phase IV (KMG-IV): sequencing the most valuable type-strain genomes for metagenomic binning, comparative biology and taxonomic classification.</title>
        <authorList>
            <person name="Goeker M."/>
        </authorList>
    </citation>
    <scope>NUCLEOTIDE SEQUENCE</scope>
    <source>
        <strain evidence="2">DSM 19659</strain>
    </source>
</reference>
<comment type="caution">
    <text evidence="2">The sequence shown here is derived from an EMBL/GenBank/DDBJ whole genome shotgun (WGS) entry which is preliminary data.</text>
</comment>
<dbReference type="RefSeq" id="WP_211292302.1">
    <property type="nucleotide sequence ID" value="NZ_JAUSTO010000021.1"/>
</dbReference>
<organism evidence="2 3">
    <name type="scientific">Moryella indoligenes</name>
    <dbReference type="NCBI Taxonomy" id="371674"/>
    <lineage>
        <taxon>Bacteria</taxon>
        <taxon>Bacillati</taxon>
        <taxon>Bacillota</taxon>
        <taxon>Clostridia</taxon>
        <taxon>Lachnospirales</taxon>
        <taxon>Lachnospiraceae</taxon>
        <taxon>Moryella</taxon>
    </lineage>
</organism>
<evidence type="ECO:0000313" key="2">
    <source>
        <dbReference type="EMBL" id="MDQ0153481.1"/>
    </source>
</evidence>
<proteinExistence type="predicted"/>
<sequence>MAGGSTGYPVKMDRLPQNLKDLESMEEGALRDPHMTAALVVAALARYPKNKDDAIAMLNFLMGPGELSNYDKQFLRDRFFDKDYVPRSYYEGATPENDYQPSVPYSIVIIETPYSRDNESQGYLKLYVKSGGADSPRPIELRQKKSTGEWFLTQQMLLGGIRVPASSDPWN</sequence>
<dbReference type="EMBL" id="JAUSTO010000021">
    <property type="protein sequence ID" value="MDQ0153481.1"/>
    <property type="molecule type" value="Genomic_DNA"/>
</dbReference>
<gene>
    <name evidence="2" type="ORF">J2S20_002201</name>
</gene>
<accession>A0AAE3VBX9</accession>